<sequence length="291" mass="31925">MTQAPAALPPRAAPQRHDGWTPDRQRLFLEKLAECGTVQDACRAVGMSPASAYALRQRKSGALFALGWAAALRHARERLADELLSRAMHGCTETVERGDEVITRHRFDNRLSMAMLTRLDREAEKLDDAARTVTTVADDFEALLDCVETGDTEAEAAFAAAHRRAPLGQQKPALADPGLMHTLTEAQRRRAYAAMRPEDIDTSDLDPANSEDWTADQWERAYHSGLIDEVDDGDDAAYDPFAADDDDDEDDAPDNDQHPDPDARAAARTGGGERPPEIPWHLSTSSTSPGR</sequence>
<evidence type="ECO:0000256" key="1">
    <source>
        <dbReference type="SAM" id="MobiDB-lite"/>
    </source>
</evidence>
<organism evidence="2 3">
    <name type="scientific">Sphingosinicella soli</name>
    <dbReference type="NCBI Taxonomy" id="333708"/>
    <lineage>
        <taxon>Bacteria</taxon>
        <taxon>Pseudomonadati</taxon>
        <taxon>Pseudomonadota</taxon>
        <taxon>Alphaproteobacteria</taxon>
        <taxon>Sphingomonadales</taxon>
        <taxon>Sphingosinicellaceae</taxon>
        <taxon>Sphingosinicella</taxon>
    </lineage>
</organism>
<name>A0A7W7F5Z7_9SPHN</name>
<gene>
    <name evidence="2" type="ORF">GGQ98_001482</name>
</gene>
<dbReference type="EMBL" id="JACHNZ010000014">
    <property type="protein sequence ID" value="MBB4631866.1"/>
    <property type="molecule type" value="Genomic_DNA"/>
</dbReference>
<evidence type="ECO:0008006" key="4">
    <source>
        <dbReference type="Google" id="ProtNLM"/>
    </source>
</evidence>
<feature type="compositionally biased region" description="Basic and acidic residues" evidence="1">
    <location>
        <begin position="255"/>
        <end position="265"/>
    </location>
</feature>
<feature type="region of interest" description="Disordered" evidence="1">
    <location>
        <begin position="227"/>
        <end position="291"/>
    </location>
</feature>
<accession>A0A7W7F5Z7</accession>
<feature type="compositionally biased region" description="Acidic residues" evidence="1">
    <location>
        <begin position="228"/>
        <end position="254"/>
    </location>
</feature>
<evidence type="ECO:0000313" key="3">
    <source>
        <dbReference type="Proteomes" id="UP000566324"/>
    </source>
</evidence>
<evidence type="ECO:0000313" key="2">
    <source>
        <dbReference type="EMBL" id="MBB4631866.1"/>
    </source>
</evidence>
<proteinExistence type="predicted"/>
<comment type="caution">
    <text evidence="2">The sequence shown here is derived from an EMBL/GenBank/DDBJ whole genome shotgun (WGS) entry which is preliminary data.</text>
</comment>
<feature type="compositionally biased region" description="Polar residues" evidence="1">
    <location>
        <begin position="282"/>
        <end position="291"/>
    </location>
</feature>
<dbReference type="AlphaFoldDB" id="A0A7W7F5Z7"/>
<keyword evidence="3" id="KW-1185">Reference proteome</keyword>
<feature type="region of interest" description="Disordered" evidence="1">
    <location>
        <begin position="1"/>
        <end position="20"/>
    </location>
</feature>
<dbReference type="RefSeq" id="WP_184067334.1">
    <property type="nucleotide sequence ID" value="NZ_JACHNZ010000014.1"/>
</dbReference>
<protein>
    <recommendedName>
        <fullName evidence="4">Terminase</fullName>
    </recommendedName>
</protein>
<reference evidence="2 3" key="1">
    <citation type="submission" date="2020-08" db="EMBL/GenBank/DDBJ databases">
        <title>Genomic Encyclopedia of Type Strains, Phase IV (KMG-IV): sequencing the most valuable type-strain genomes for metagenomic binning, comparative biology and taxonomic classification.</title>
        <authorList>
            <person name="Goeker M."/>
        </authorList>
    </citation>
    <scope>NUCLEOTIDE SEQUENCE [LARGE SCALE GENOMIC DNA]</scope>
    <source>
        <strain evidence="2 3">DSM 17328</strain>
    </source>
</reference>
<dbReference type="Proteomes" id="UP000566324">
    <property type="component" value="Unassembled WGS sequence"/>
</dbReference>